<comment type="caution">
    <text evidence="1">The sequence shown here is derived from an EMBL/GenBank/DDBJ whole genome shotgun (WGS) entry which is preliminary data.</text>
</comment>
<proteinExistence type="predicted"/>
<dbReference type="EMBL" id="JBEAFC010000002">
    <property type="protein sequence ID" value="KAL1566703.1"/>
    <property type="molecule type" value="Genomic_DNA"/>
</dbReference>
<protein>
    <submittedName>
        <fullName evidence="1">Arf8p</fullName>
    </submittedName>
</protein>
<sequence>MLAGGGLQNQLMQFQQPVHYLSSTGSHNPVTQLQHRPQSLVSPHMLPSQSQMLTDNLQRPLEQQIHNQAEKREQEHTYQEAYFAQHNQLQQRPMFDIPSSSLSKPDFATSNNKFPPSTAHSTMQNILSSIGPEGSGNLLNFSSIGEPVLNEQSPQQSWMSRFTQKDACLELESGSLDVQTHALFGANIDSSAILMPTTASVGTVHADIQPGPSGYQNPLYGCVQDSSDVLQTTGELDQPTDTRAFVKMLVYKTGSVTGHHPVQQLSRTEKGTGENDVLLLGDDQWEAFVNNVWMSNADNTQNCLWTPISRIA</sequence>
<organism evidence="1 2">
    <name type="scientific">Salvia divinorum</name>
    <name type="common">Maria pastora</name>
    <name type="synonym">Diviner's sage</name>
    <dbReference type="NCBI Taxonomy" id="28513"/>
    <lineage>
        <taxon>Eukaryota</taxon>
        <taxon>Viridiplantae</taxon>
        <taxon>Streptophyta</taxon>
        <taxon>Embryophyta</taxon>
        <taxon>Tracheophyta</taxon>
        <taxon>Spermatophyta</taxon>
        <taxon>Magnoliopsida</taxon>
        <taxon>eudicotyledons</taxon>
        <taxon>Gunneridae</taxon>
        <taxon>Pentapetalae</taxon>
        <taxon>asterids</taxon>
        <taxon>lamiids</taxon>
        <taxon>Lamiales</taxon>
        <taxon>Lamiaceae</taxon>
        <taxon>Nepetoideae</taxon>
        <taxon>Mentheae</taxon>
        <taxon>Salviinae</taxon>
        <taxon>Salvia</taxon>
        <taxon>Salvia subgen. Calosphace</taxon>
    </lineage>
</organism>
<dbReference type="AlphaFoldDB" id="A0ABD1IFX4"/>
<evidence type="ECO:0000313" key="2">
    <source>
        <dbReference type="Proteomes" id="UP001567538"/>
    </source>
</evidence>
<keyword evidence="2" id="KW-1185">Reference proteome</keyword>
<gene>
    <name evidence="1" type="primary">ARF8</name>
    <name evidence="1" type="ORF">AAHA92_02278</name>
</gene>
<name>A0ABD1IFX4_SALDI</name>
<evidence type="ECO:0000313" key="1">
    <source>
        <dbReference type="EMBL" id="KAL1566703.1"/>
    </source>
</evidence>
<accession>A0ABD1IFX4</accession>
<dbReference type="Proteomes" id="UP001567538">
    <property type="component" value="Unassembled WGS sequence"/>
</dbReference>
<reference evidence="1 2" key="1">
    <citation type="submission" date="2024-06" db="EMBL/GenBank/DDBJ databases">
        <title>A chromosome level genome sequence of Diviner's sage (Salvia divinorum).</title>
        <authorList>
            <person name="Ford S.A."/>
            <person name="Ro D.-K."/>
            <person name="Ness R.W."/>
            <person name="Phillips M.A."/>
        </authorList>
    </citation>
    <scope>NUCLEOTIDE SEQUENCE [LARGE SCALE GENOMIC DNA]</scope>
    <source>
        <strain evidence="1">SAF-2024a</strain>
        <tissue evidence="1">Leaf</tissue>
    </source>
</reference>